<comment type="caution">
    <text evidence="2">The sequence shown here is derived from an EMBL/GenBank/DDBJ whole genome shotgun (WGS) entry which is preliminary data.</text>
</comment>
<evidence type="ECO:0000256" key="1">
    <source>
        <dbReference type="SAM" id="MobiDB-lite"/>
    </source>
</evidence>
<evidence type="ECO:0000313" key="3">
    <source>
        <dbReference type="Proteomes" id="UP000032305"/>
    </source>
</evidence>
<reference evidence="2 3" key="1">
    <citation type="submission" date="2014-11" db="EMBL/GenBank/DDBJ databases">
        <title>Whole genome shotgun sequence of Sphingomonas parapaucimobilis NBRC 15100.</title>
        <authorList>
            <person name="Katano-Makiyama Y."/>
            <person name="Hosoyama A."/>
            <person name="Hashimoto M."/>
            <person name="Hosoyama Y."/>
            <person name="Noguchi M."/>
            <person name="Numata M."/>
            <person name="Tsuchikane K."/>
            <person name="Hirakata S."/>
            <person name="Uohara A."/>
            <person name="Shimodaira J."/>
            <person name="Ohji S."/>
            <person name="Ichikawa N."/>
            <person name="Kimura A."/>
            <person name="Yamazoe A."/>
            <person name="Fujita N."/>
        </authorList>
    </citation>
    <scope>NUCLEOTIDE SEQUENCE [LARGE SCALE GENOMIC DNA]</scope>
    <source>
        <strain evidence="2 3">NBRC 15100</strain>
    </source>
</reference>
<evidence type="ECO:0000313" key="2">
    <source>
        <dbReference type="EMBL" id="GAM01820.1"/>
    </source>
</evidence>
<keyword evidence="3" id="KW-1185">Reference proteome</keyword>
<accession>A0A0A1W8S0</accession>
<dbReference type="AlphaFoldDB" id="A0A0A1W8S0"/>
<protein>
    <submittedName>
        <fullName evidence="2">Uncharacterized protein</fullName>
    </submittedName>
</protein>
<dbReference type="EMBL" id="BBPI01000069">
    <property type="protein sequence ID" value="GAM01820.1"/>
    <property type="molecule type" value="Genomic_DNA"/>
</dbReference>
<feature type="region of interest" description="Disordered" evidence="1">
    <location>
        <begin position="43"/>
        <end position="75"/>
    </location>
</feature>
<proteinExistence type="predicted"/>
<name>A0A0A1W8S0_9SPHN</name>
<organism evidence="2 3">
    <name type="scientific">Sphingomonas parapaucimobilis NBRC 15100</name>
    <dbReference type="NCBI Taxonomy" id="1219049"/>
    <lineage>
        <taxon>Bacteria</taxon>
        <taxon>Pseudomonadati</taxon>
        <taxon>Pseudomonadota</taxon>
        <taxon>Alphaproteobacteria</taxon>
        <taxon>Sphingomonadales</taxon>
        <taxon>Sphingomonadaceae</taxon>
        <taxon>Sphingomonas</taxon>
    </lineage>
</organism>
<dbReference type="Proteomes" id="UP000032305">
    <property type="component" value="Unassembled WGS sequence"/>
</dbReference>
<sequence length="75" mass="7651">MNFAYEPLTTKGVAGMNMGCRLMAMTSIALYPAAGLASDMPQAQGAGDALPLTPSFSPTRQYPSGAGGPLRLAGM</sequence>
<gene>
    <name evidence="2" type="ORF">SP5_069_00640</name>
</gene>